<keyword evidence="6" id="KW-0479">Metal-binding</keyword>
<evidence type="ECO:0000259" key="16">
    <source>
        <dbReference type="PROSITE" id="PS51379"/>
    </source>
</evidence>
<dbReference type="SUPFAM" id="SSF54862">
    <property type="entry name" value="4Fe-4S ferredoxins"/>
    <property type="match status" value="1"/>
</dbReference>
<evidence type="ECO:0000256" key="1">
    <source>
        <dbReference type="ARBA" id="ARBA00001966"/>
    </source>
</evidence>
<dbReference type="PROSITE" id="PS51669">
    <property type="entry name" value="4FE4S_MOW_BIS_MGD"/>
    <property type="match status" value="1"/>
</dbReference>
<dbReference type="PROSITE" id="PS00198">
    <property type="entry name" value="4FE4S_FER_1"/>
    <property type="match status" value="1"/>
</dbReference>
<dbReference type="Pfam" id="PF10588">
    <property type="entry name" value="NADH-G_4Fe-4S_3"/>
    <property type="match status" value="1"/>
</dbReference>
<keyword evidence="11" id="KW-0520">NAD</keyword>
<dbReference type="Gene3D" id="3.40.228.10">
    <property type="entry name" value="Dimethylsulfoxide Reductase, domain 2"/>
    <property type="match status" value="1"/>
</dbReference>
<evidence type="ECO:0000256" key="3">
    <source>
        <dbReference type="ARBA" id="ARBA00022485"/>
    </source>
</evidence>
<evidence type="ECO:0000259" key="18">
    <source>
        <dbReference type="PROSITE" id="PS51839"/>
    </source>
</evidence>
<dbReference type="Pfam" id="PF00384">
    <property type="entry name" value="Molybdopterin"/>
    <property type="match status" value="1"/>
</dbReference>
<keyword evidence="9" id="KW-0408">Iron</keyword>
<evidence type="ECO:0000259" key="15">
    <source>
        <dbReference type="PROSITE" id="PS51085"/>
    </source>
</evidence>
<name>A0ABY5ZJS1_9BACT</name>
<evidence type="ECO:0000256" key="9">
    <source>
        <dbReference type="ARBA" id="ARBA00023004"/>
    </source>
</evidence>
<dbReference type="PROSITE" id="PS00642">
    <property type="entry name" value="COMPLEX1_75K_2"/>
    <property type="match status" value="1"/>
</dbReference>
<dbReference type="InterPro" id="IPR006656">
    <property type="entry name" value="Mopterin_OxRdtase"/>
</dbReference>
<feature type="domain" description="4Fe-4S ferredoxin-type" evidence="16">
    <location>
        <begin position="138"/>
        <end position="166"/>
    </location>
</feature>
<dbReference type="SUPFAM" id="SSF54292">
    <property type="entry name" value="2Fe-2S ferredoxin-like"/>
    <property type="match status" value="1"/>
</dbReference>
<dbReference type="InterPro" id="IPR054351">
    <property type="entry name" value="NADH_UbQ_OxRdtase_ferredoxin"/>
</dbReference>
<dbReference type="Gene3D" id="3.10.20.740">
    <property type="match status" value="1"/>
</dbReference>
<feature type="domain" description="4Fe-4S ferredoxin-type" evidence="16">
    <location>
        <begin position="177"/>
        <end position="207"/>
    </location>
</feature>
<evidence type="ECO:0000256" key="12">
    <source>
        <dbReference type="ARBA" id="ARBA00034078"/>
    </source>
</evidence>
<dbReference type="Gene3D" id="2.20.25.90">
    <property type="entry name" value="ADC-like domains"/>
    <property type="match status" value="1"/>
</dbReference>
<dbReference type="NCBIfam" id="TIGR01973">
    <property type="entry name" value="NuoG"/>
    <property type="match status" value="1"/>
</dbReference>
<feature type="domain" description="2Fe-2S ferredoxin-type" evidence="15">
    <location>
        <begin position="1"/>
        <end position="79"/>
    </location>
</feature>
<dbReference type="Proteomes" id="UP001060414">
    <property type="component" value="Chromosome"/>
</dbReference>
<evidence type="ECO:0000256" key="11">
    <source>
        <dbReference type="ARBA" id="ARBA00023027"/>
    </source>
</evidence>
<dbReference type="InterPro" id="IPR000283">
    <property type="entry name" value="NADH_UbQ_OxRdtase_75kDa_su_CS"/>
</dbReference>
<dbReference type="EMBL" id="CP092109">
    <property type="protein sequence ID" value="UWZ77989.1"/>
    <property type="molecule type" value="Genomic_DNA"/>
</dbReference>
<dbReference type="InterPro" id="IPR036010">
    <property type="entry name" value="2Fe-2S_ferredoxin-like_sf"/>
</dbReference>
<evidence type="ECO:0000259" key="17">
    <source>
        <dbReference type="PROSITE" id="PS51669"/>
    </source>
</evidence>
<keyword evidence="5" id="KW-0874">Quinone</keyword>
<evidence type="ECO:0000313" key="20">
    <source>
        <dbReference type="Proteomes" id="UP001060414"/>
    </source>
</evidence>
<dbReference type="Gene3D" id="3.30.70.20">
    <property type="match status" value="1"/>
</dbReference>
<evidence type="ECO:0000256" key="8">
    <source>
        <dbReference type="ARBA" id="ARBA00023002"/>
    </source>
</evidence>
<keyword evidence="8" id="KW-0560">Oxidoreductase</keyword>
<dbReference type="PANTHER" id="PTHR43105">
    <property type="entry name" value="RESPIRATORY NITRATE REDUCTASE"/>
    <property type="match status" value="1"/>
</dbReference>
<comment type="similarity">
    <text evidence="2 14">Belongs to the complex I 75 kDa subunit family.</text>
</comment>
<evidence type="ECO:0000256" key="4">
    <source>
        <dbReference type="ARBA" id="ARBA00022714"/>
    </source>
</evidence>
<accession>A0ABY5ZJS1</accession>
<comment type="cofactor">
    <cofactor evidence="1">
        <name>[4Fe-4S] cluster</name>
        <dbReference type="ChEBI" id="CHEBI:49883"/>
    </cofactor>
</comment>
<dbReference type="Pfam" id="PF01568">
    <property type="entry name" value="Molydop_binding"/>
    <property type="match status" value="1"/>
</dbReference>
<dbReference type="Gene3D" id="3.40.50.740">
    <property type="match status" value="2"/>
</dbReference>
<dbReference type="RefSeq" id="WP_260746338.1">
    <property type="nucleotide sequence ID" value="NZ_CP092109.1"/>
</dbReference>
<evidence type="ECO:0000313" key="19">
    <source>
        <dbReference type="EMBL" id="UWZ77989.1"/>
    </source>
</evidence>
<dbReference type="PROSITE" id="PS51379">
    <property type="entry name" value="4FE4S_FER_2"/>
    <property type="match status" value="2"/>
</dbReference>
<feature type="domain" description="4Fe-4S Mo/W bis-MGD-type" evidence="17">
    <location>
        <begin position="216"/>
        <end position="272"/>
    </location>
</feature>
<protein>
    <submittedName>
        <fullName evidence="19">NADH-quinone oxidoreductase subunit NuoG</fullName>
    </submittedName>
</protein>
<dbReference type="InterPro" id="IPR006657">
    <property type="entry name" value="MoPterin_dinucl-bd_dom"/>
</dbReference>
<dbReference type="InterPro" id="IPR009010">
    <property type="entry name" value="Asp_de-COase-like_dom_sf"/>
</dbReference>
<keyword evidence="4" id="KW-0001">2Fe-2S</keyword>
<keyword evidence="3" id="KW-0004">4Fe-4S</keyword>
<dbReference type="InterPro" id="IPR006963">
    <property type="entry name" value="Mopterin_OxRdtase_4Fe-4S_dom"/>
</dbReference>
<evidence type="ECO:0000256" key="7">
    <source>
        <dbReference type="ARBA" id="ARBA00022967"/>
    </source>
</evidence>
<dbReference type="InterPro" id="IPR001041">
    <property type="entry name" value="2Fe-2S_ferredoxin-type"/>
</dbReference>
<dbReference type="Pfam" id="PF04879">
    <property type="entry name" value="Molybdop_Fe4S4"/>
    <property type="match status" value="1"/>
</dbReference>
<dbReference type="Pfam" id="PF13510">
    <property type="entry name" value="Fer2_4"/>
    <property type="match status" value="1"/>
</dbReference>
<comment type="catalytic activity">
    <reaction evidence="13">
        <text>a quinone + NADH + 5 H(+)(in) = a quinol + NAD(+) + 4 H(+)(out)</text>
        <dbReference type="Rhea" id="RHEA:57888"/>
        <dbReference type="ChEBI" id="CHEBI:15378"/>
        <dbReference type="ChEBI" id="CHEBI:24646"/>
        <dbReference type="ChEBI" id="CHEBI:57540"/>
        <dbReference type="ChEBI" id="CHEBI:57945"/>
        <dbReference type="ChEBI" id="CHEBI:132124"/>
    </reaction>
</comment>
<organism evidence="19 20">
    <name type="scientific">Geoalkalibacter halelectricus</name>
    <dbReference type="NCBI Taxonomy" id="2847045"/>
    <lineage>
        <taxon>Bacteria</taxon>
        <taxon>Pseudomonadati</taxon>
        <taxon>Thermodesulfobacteriota</taxon>
        <taxon>Desulfuromonadia</taxon>
        <taxon>Desulfuromonadales</taxon>
        <taxon>Geoalkalibacteraceae</taxon>
        <taxon>Geoalkalibacter</taxon>
    </lineage>
</organism>
<dbReference type="PROSITE" id="PS51085">
    <property type="entry name" value="2FE2S_FER_2"/>
    <property type="match status" value="1"/>
</dbReference>
<dbReference type="SUPFAM" id="SSF53706">
    <property type="entry name" value="Formate dehydrogenase/DMSO reductase, domains 1-3"/>
    <property type="match status" value="1"/>
</dbReference>
<dbReference type="InterPro" id="IPR010228">
    <property type="entry name" value="NADH_UbQ_OxRdtase_Gsu"/>
</dbReference>
<reference evidence="19" key="1">
    <citation type="journal article" date="2022" name="Environ. Microbiol.">
        <title>Geoalkalibacter halelectricus SAP #1 sp. nov. possessing extracellular electron transfer and mineral#reducing capabilities from a haloalkaline environment.</title>
        <authorList>
            <person name="Yadav S."/>
            <person name="Singh R."/>
            <person name="Sundharam S.S."/>
            <person name="Chaudhary S."/>
            <person name="Krishnamurthi S."/>
            <person name="Patil S.A."/>
        </authorList>
    </citation>
    <scope>NUCLEOTIDE SEQUENCE</scope>
    <source>
        <strain evidence="19">SAP-1</strain>
    </source>
</reference>
<evidence type="ECO:0000256" key="13">
    <source>
        <dbReference type="ARBA" id="ARBA00047712"/>
    </source>
</evidence>
<keyword evidence="10" id="KW-0411">Iron-sulfur</keyword>
<dbReference type="InterPro" id="IPR019574">
    <property type="entry name" value="NADH_UbQ_OxRdtase_Gsu_4Fe4S-bd"/>
</dbReference>
<proteinExistence type="inferred from homology"/>
<evidence type="ECO:0000256" key="5">
    <source>
        <dbReference type="ARBA" id="ARBA00022719"/>
    </source>
</evidence>
<dbReference type="SUPFAM" id="SSF50692">
    <property type="entry name" value="ADC-like"/>
    <property type="match status" value="1"/>
</dbReference>
<evidence type="ECO:0000256" key="6">
    <source>
        <dbReference type="ARBA" id="ARBA00022723"/>
    </source>
</evidence>
<gene>
    <name evidence="19" type="primary">nuoG</name>
    <name evidence="19" type="ORF">L9S41_09775</name>
</gene>
<dbReference type="InterPro" id="IPR017900">
    <property type="entry name" value="4Fe4S_Fe_S_CS"/>
</dbReference>
<dbReference type="Gene3D" id="2.40.40.20">
    <property type="match status" value="1"/>
</dbReference>
<dbReference type="Pfam" id="PF22117">
    <property type="entry name" value="Fer4_Nqo3"/>
    <property type="match status" value="1"/>
</dbReference>
<keyword evidence="7" id="KW-1278">Translocase</keyword>
<dbReference type="SMART" id="SM00926">
    <property type="entry name" value="Molybdop_Fe4S4"/>
    <property type="match status" value="1"/>
</dbReference>
<evidence type="ECO:0000256" key="14">
    <source>
        <dbReference type="RuleBase" id="RU004523"/>
    </source>
</evidence>
<dbReference type="PANTHER" id="PTHR43105:SF14">
    <property type="entry name" value="FORMATE DEHYDROGENASE H"/>
    <property type="match status" value="1"/>
</dbReference>
<evidence type="ECO:0000256" key="10">
    <source>
        <dbReference type="ARBA" id="ARBA00023014"/>
    </source>
</evidence>
<dbReference type="CDD" id="cd00207">
    <property type="entry name" value="fer2"/>
    <property type="match status" value="1"/>
</dbReference>
<dbReference type="SMART" id="SM00929">
    <property type="entry name" value="NADH-G_4Fe-4S_3"/>
    <property type="match status" value="1"/>
</dbReference>
<keyword evidence="20" id="KW-1185">Reference proteome</keyword>
<dbReference type="InterPro" id="IPR017896">
    <property type="entry name" value="4Fe4S_Fe-S-bd"/>
</dbReference>
<feature type="domain" description="4Fe-4S His(Cys)3-ligated-type" evidence="18">
    <location>
        <begin position="79"/>
        <end position="118"/>
    </location>
</feature>
<dbReference type="PROSITE" id="PS51839">
    <property type="entry name" value="4FE4S_HC3"/>
    <property type="match status" value="1"/>
</dbReference>
<dbReference type="InterPro" id="IPR050123">
    <property type="entry name" value="Prok_molybdopt-oxidoreductase"/>
</dbReference>
<comment type="cofactor">
    <cofactor evidence="12">
        <name>[2Fe-2S] cluster</name>
        <dbReference type="ChEBI" id="CHEBI:190135"/>
    </cofactor>
</comment>
<evidence type="ECO:0000256" key="2">
    <source>
        <dbReference type="ARBA" id="ARBA00005404"/>
    </source>
</evidence>
<sequence length="830" mass="88993">MVTLTIDGKQVQASKAATILDAAEDAGIKIPVLCHAKKLLPYGACRVCLVEVEQMKGRLIPACTTPVTEGMVVTTTSEQINKVRKTVMEFLLVNHVVDCPICDKGGECDLQDLTYEFEVCGNRFKDAKFSLETDERNPFIERNMNRCVLCGKCVRVCDEIVAYGSYSFINRGFDTKVATAYDRELNCEFCGQCVSMCPVGALLPRPFKFKARPWQLKEVDSVCGYCGNGCTLTLGVLNNKVETIRFNDKIGVNDGNLCVRGRFGYSFINAEDRLQKPLVRKHGRLEPASWSEAMDAVAAGFEKARGDKGVGILSGGRLTNEEFFFLGHLADKVLRTPHLDHSGGECYKGVTEGLAETLGVKASTGTFPQVEECDAILAIRSDFYETHPVFGMVVNQAVKRHNAKFVVVSDKKGKFTKLPGTQTLLTKPGTEISILNALAHVLLVEDLAQTDGVEGVEALRAALADFAPKVVAAKAGISAEAIEKAARDLAQGKNKAILLAYGLPYNAYSRELGVAAANLAILCGALDGEKGGLFLCGEKANSQGAIDQAIVPRQGGMGAQQMLAAAADGELSALYVIGEDPLASYPDRARTQAALEKVPFLVVQDLFLTETAREADVILPAVSFAEKDGTFTNAERRVQRLRPGVKSPGEARSDLAIFSLLAGRMGSSLSFTGPKAVFAEMASSVPGYQGLNFDAIGPQGVVWGGENLAPQWRKVKAVAGGEPVAARFQMVTGSALYHSGTLSVRAKGPLAAMAESYVEFASEDAAELGIADADLVSVRGNGEELRLKAKIGKRLQRGMVFVPYHFADAGVNKVFRGEAAVAVEISKASV</sequence>